<accession>A0A443R2A0</accession>
<dbReference type="InterPro" id="IPR039551">
    <property type="entry name" value="Cho/carn_acyl_trans"/>
</dbReference>
<dbReference type="PANTHER" id="PTHR22589:SF103">
    <property type="entry name" value="CARNITINE O-ACETYL-TRANSFERASE, ISOFORM A-RELATED"/>
    <property type="match status" value="1"/>
</dbReference>
<evidence type="ECO:0000256" key="2">
    <source>
        <dbReference type="ARBA" id="ARBA00023315"/>
    </source>
</evidence>
<dbReference type="OrthoDB" id="240216at2759"/>
<gene>
    <name evidence="5" type="ORF">B4U79_09786</name>
</gene>
<reference evidence="5 6" key="1">
    <citation type="journal article" date="2018" name="Gigascience">
        <title>Genomes of trombidid mites reveal novel predicted allergens and laterally-transferred genes associated with secondary metabolism.</title>
        <authorList>
            <person name="Dong X."/>
            <person name="Chaisiri K."/>
            <person name="Xia D."/>
            <person name="Armstrong S.D."/>
            <person name="Fang Y."/>
            <person name="Donnelly M.J."/>
            <person name="Kadowaki T."/>
            <person name="McGarry J.W."/>
            <person name="Darby A.C."/>
            <person name="Makepeace B.L."/>
        </authorList>
    </citation>
    <scope>NUCLEOTIDE SEQUENCE [LARGE SCALE GENOMIC DNA]</scope>
    <source>
        <strain evidence="5">UoL-WK</strain>
    </source>
</reference>
<dbReference type="SUPFAM" id="SSF52777">
    <property type="entry name" value="CoA-dependent acyltransferases"/>
    <property type="match status" value="1"/>
</dbReference>
<dbReference type="UniPathway" id="UPA00659"/>
<keyword evidence="6" id="KW-1185">Reference proteome</keyword>
<comment type="pathway">
    <text evidence="1">Lipid metabolism; fatty acid beta-oxidation.</text>
</comment>
<comment type="catalytic activity">
    <reaction evidence="3">
        <text>4,8-dimethylnonanoyl-CoA + (R)-carnitine = O-4,8-dimethylnonanoyl-(R)-carnitine + CoA</text>
        <dbReference type="Rhea" id="RHEA:44860"/>
        <dbReference type="ChEBI" id="CHEBI:16347"/>
        <dbReference type="ChEBI" id="CHEBI:57287"/>
        <dbReference type="ChEBI" id="CHEBI:77061"/>
        <dbReference type="ChEBI" id="CHEBI:84654"/>
    </reaction>
</comment>
<dbReference type="EMBL" id="NCKU01002541">
    <property type="protein sequence ID" value="RWS09367.1"/>
    <property type="molecule type" value="Genomic_DNA"/>
</dbReference>
<sequence length="95" mass="11089">MDLPKIEVPDLKQTLERYLASLQPVIPCAQYEQTKKTVEEFLKPDKEGEKLQKLLKQFAETSENWVSFVSPLSPQTFERQIRVLIAKCDRSQCVY</sequence>
<dbReference type="GO" id="GO:0006635">
    <property type="term" value="P:fatty acid beta-oxidation"/>
    <property type="evidence" value="ECO:0007669"/>
    <property type="project" value="UniProtKB-UniPathway"/>
</dbReference>
<comment type="caution">
    <text evidence="5">The sequence shown here is derived from an EMBL/GenBank/DDBJ whole genome shotgun (WGS) entry which is preliminary data.</text>
</comment>
<keyword evidence="2" id="KW-0808">Transferase</keyword>
<dbReference type="STRING" id="1965070.A0A443R2A0"/>
<keyword evidence="2" id="KW-0012">Acyltransferase</keyword>
<dbReference type="AlphaFoldDB" id="A0A443R2A0"/>
<evidence type="ECO:0000313" key="5">
    <source>
        <dbReference type="EMBL" id="RWS09367.1"/>
    </source>
</evidence>
<evidence type="ECO:0000259" key="4">
    <source>
        <dbReference type="Pfam" id="PF00755"/>
    </source>
</evidence>
<evidence type="ECO:0000313" key="6">
    <source>
        <dbReference type="Proteomes" id="UP000285301"/>
    </source>
</evidence>
<dbReference type="Pfam" id="PF00755">
    <property type="entry name" value="Carn_acyltransf"/>
    <property type="match status" value="1"/>
</dbReference>
<dbReference type="GO" id="GO:0016747">
    <property type="term" value="F:acyltransferase activity, transferring groups other than amino-acyl groups"/>
    <property type="evidence" value="ECO:0007669"/>
    <property type="project" value="UniProtKB-ARBA"/>
</dbReference>
<name>A0A443R2A0_9ACAR</name>
<evidence type="ECO:0000256" key="3">
    <source>
        <dbReference type="ARBA" id="ARBA00048999"/>
    </source>
</evidence>
<protein>
    <recommendedName>
        <fullName evidence="4">Choline/carnitine acyltransferase domain-containing protein</fullName>
    </recommendedName>
</protein>
<dbReference type="InterPro" id="IPR042572">
    <property type="entry name" value="Carn_acyl_trans_N"/>
</dbReference>
<evidence type="ECO:0000256" key="1">
    <source>
        <dbReference type="ARBA" id="ARBA00005005"/>
    </source>
</evidence>
<dbReference type="PANTHER" id="PTHR22589">
    <property type="entry name" value="CARNITINE O-ACYLTRANSFERASE"/>
    <property type="match status" value="1"/>
</dbReference>
<dbReference type="Proteomes" id="UP000285301">
    <property type="component" value="Unassembled WGS sequence"/>
</dbReference>
<feature type="domain" description="Choline/carnitine acyltransferase" evidence="4">
    <location>
        <begin position="8"/>
        <end position="67"/>
    </location>
</feature>
<organism evidence="5 6">
    <name type="scientific">Dinothrombium tinctorium</name>
    <dbReference type="NCBI Taxonomy" id="1965070"/>
    <lineage>
        <taxon>Eukaryota</taxon>
        <taxon>Metazoa</taxon>
        <taxon>Ecdysozoa</taxon>
        <taxon>Arthropoda</taxon>
        <taxon>Chelicerata</taxon>
        <taxon>Arachnida</taxon>
        <taxon>Acari</taxon>
        <taxon>Acariformes</taxon>
        <taxon>Trombidiformes</taxon>
        <taxon>Prostigmata</taxon>
        <taxon>Anystina</taxon>
        <taxon>Parasitengona</taxon>
        <taxon>Trombidioidea</taxon>
        <taxon>Trombidiidae</taxon>
        <taxon>Dinothrombium</taxon>
    </lineage>
</organism>
<dbReference type="InterPro" id="IPR000542">
    <property type="entry name" value="Carn_acyl_trans"/>
</dbReference>
<dbReference type="Gene3D" id="1.10.275.20">
    <property type="entry name" value="Choline/Carnitine o-acyltransferase"/>
    <property type="match status" value="1"/>
</dbReference>
<proteinExistence type="predicted"/>